<sequence length="111" mass="12494">MLTGFNQDGGLQTPRRRGVSEEAEQKLRGDYMSSYFVKLRPLDFNPNQSCTVSFITYHVPSSYNSCLSTILRETWITLIRAVVLLAARSCLKASHGYYVSPDAESRDLPSI</sequence>
<reference evidence="2 3" key="1">
    <citation type="submission" date="2020-02" db="EMBL/GenBank/DDBJ databases">
        <authorList>
            <person name="Ma Q."/>
            <person name="Huang Y."/>
            <person name="Song X."/>
            <person name="Pei D."/>
        </authorList>
    </citation>
    <scope>NUCLEOTIDE SEQUENCE [LARGE SCALE GENOMIC DNA]</scope>
    <source>
        <strain evidence="2">Sxm20200214</strain>
        <tissue evidence="2">Leaf</tissue>
    </source>
</reference>
<evidence type="ECO:0000313" key="2">
    <source>
        <dbReference type="EMBL" id="KAG2269144.1"/>
    </source>
</evidence>
<protein>
    <submittedName>
        <fullName evidence="2">Uncharacterized protein</fullName>
    </submittedName>
</protein>
<proteinExistence type="predicted"/>
<feature type="compositionally biased region" description="Polar residues" evidence="1">
    <location>
        <begin position="1"/>
        <end position="10"/>
    </location>
</feature>
<dbReference type="EMBL" id="JAAMPC010000013">
    <property type="protein sequence ID" value="KAG2269144.1"/>
    <property type="molecule type" value="Genomic_DNA"/>
</dbReference>
<gene>
    <name evidence="2" type="ORF">Bca52824_063699</name>
</gene>
<name>A0A8X7U8F1_BRACI</name>
<keyword evidence="3" id="KW-1185">Reference proteome</keyword>
<evidence type="ECO:0000256" key="1">
    <source>
        <dbReference type="SAM" id="MobiDB-lite"/>
    </source>
</evidence>
<accession>A0A8X7U8F1</accession>
<dbReference type="Proteomes" id="UP000886595">
    <property type="component" value="Unassembled WGS sequence"/>
</dbReference>
<evidence type="ECO:0000313" key="3">
    <source>
        <dbReference type="Proteomes" id="UP000886595"/>
    </source>
</evidence>
<feature type="region of interest" description="Disordered" evidence="1">
    <location>
        <begin position="1"/>
        <end position="24"/>
    </location>
</feature>
<dbReference type="AlphaFoldDB" id="A0A8X7U8F1"/>
<organism evidence="2 3">
    <name type="scientific">Brassica carinata</name>
    <name type="common">Ethiopian mustard</name>
    <name type="synonym">Abyssinian cabbage</name>
    <dbReference type="NCBI Taxonomy" id="52824"/>
    <lineage>
        <taxon>Eukaryota</taxon>
        <taxon>Viridiplantae</taxon>
        <taxon>Streptophyta</taxon>
        <taxon>Embryophyta</taxon>
        <taxon>Tracheophyta</taxon>
        <taxon>Spermatophyta</taxon>
        <taxon>Magnoliopsida</taxon>
        <taxon>eudicotyledons</taxon>
        <taxon>Gunneridae</taxon>
        <taxon>Pentapetalae</taxon>
        <taxon>rosids</taxon>
        <taxon>malvids</taxon>
        <taxon>Brassicales</taxon>
        <taxon>Brassicaceae</taxon>
        <taxon>Brassiceae</taxon>
        <taxon>Brassica</taxon>
    </lineage>
</organism>
<comment type="caution">
    <text evidence="2">The sequence shown here is derived from an EMBL/GenBank/DDBJ whole genome shotgun (WGS) entry which is preliminary data.</text>
</comment>